<dbReference type="PANTHER" id="PTHR43283:SF17">
    <property type="entry name" value="(LOVD), PUTATIVE (AFU_ORTHOLOGUE AFUA_5G00920)-RELATED"/>
    <property type="match status" value="1"/>
</dbReference>
<dbReference type="OrthoDB" id="4919360at2759"/>
<reference evidence="4 5" key="1">
    <citation type="journal article" date="2014" name="Genome Biol. Evol.">
        <title>Comparative genomics and transcriptomics analyses reveal divergent lifestyle features of nematode endoparasitic fungus Hirsutella minnesotensis.</title>
        <authorList>
            <person name="Lai Y."/>
            <person name="Liu K."/>
            <person name="Zhang X."/>
            <person name="Zhang X."/>
            <person name="Li K."/>
            <person name="Wang N."/>
            <person name="Shu C."/>
            <person name="Wu Y."/>
            <person name="Wang C."/>
            <person name="Bushley K.E."/>
            <person name="Xiang M."/>
            <person name="Liu X."/>
        </authorList>
    </citation>
    <scope>NUCLEOTIDE SEQUENCE [LARGE SCALE GENOMIC DNA]</scope>
    <source>
        <strain evidence="4 5">3608</strain>
    </source>
</reference>
<evidence type="ECO:0000313" key="5">
    <source>
        <dbReference type="Proteomes" id="UP000054481"/>
    </source>
</evidence>
<comment type="similarity">
    <text evidence="1">Belongs to the class-A beta-lactamase family.</text>
</comment>
<dbReference type="InterPro" id="IPR012338">
    <property type="entry name" value="Beta-lactam/transpept-like"/>
</dbReference>
<dbReference type="SUPFAM" id="SSF56601">
    <property type="entry name" value="beta-lactamase/transpeptidase-like"/>
    <property type="match status" value="1"/>
</dbReference>
<dbReference type="AlphaFoldDB" id="A0A0F7ZMU3"/>
<dbReference type="InterPro" id="IPR001466">
    <property type="entry name" value="Beta-lactam-related"/>
</dbReference>
<protein>
    <recommendedName>
        <fullName evidence="3">Beta-lactamase-related domain-containing protein</fullName>
    </recommendedName>
</protein>
<proteinExistence type="inferred from homology"/>
<dbReference type="Pfam" id="PF00144">
    <property type="entry name" value="Beta-lactamase"/>
    <property type="match status" value="1"/>
</dbReference>
<name>A0A0F7ZMU3_9HYPO</name>
<evidence type="ECO:0000259" key="3">
    <source>
        <dbReference type="Pfam" id="PF00144"/>
    </source>
</evidence>
<dbReference type="Gene3D" id="3.40.710.10">
    <property type="entry name" value="DD-peptidase/beta-lactamase superfamily"/>
    <property type="match status" value="1"/>
</dbReference>
<dbReference type="GO" id="GO:0016787">
    <property type="term" value="F:hydrolase activity"/>
    <property type="evidence" value="ECO:0007669"/>
    <property type="project" value="UniProtKB-KW"/>
</dbReference>
<dbReference type="InterPro" id="IPR050789">
    <property type="entry name" value="Diverse_Enzym_Activities"/>
</dbReference>
<sequence>MSAAKIVTHIAALQLVERGVVGLDEPVSKHLPEVKNLPLIDPGRGAQESFVLSTATRQMTLRHLLLYTSGLDNNENPLVRAFFDSSEPSRYGLQGEFANPLVERISLPLICEPGEGFAYGWSIYGTQLLVERAGGKAKYVEYAQEHVFDVLGMQSATYLPKTRPDVWSKRLQMVETDGMGLVEADEMSQGFTCAMSDMAKLLGDLISGSSKLLGQESIDLLFKAQFSPSSAALASLRGDKDNYTFVLGKTHDKQDSPPVNWSAAGLVMEEDIPHSGLPAGTVTWEGMPNVLWAMNREKGMAALFATQLLPVWEANELACLFMRNAWKRFAA</sequence>
<feature type="domain" description="Beta-lactamase-related" evidence="3">
    <location>
        <begin position="2"/>
        <end position="309"/>
    </location>
</feature>
<keyword evidence="2" id="KW-0378">Hydrolase</keyword>
<evidence type="ECO:0000256" key="2">
    <source>
        <dbReference type="ARBA" id="ARBA00022801"/>
    </source>
</evidence>
<organism evidence="4 5">
    <name type="scientific">Hirsutella minnesotensis 3608</name>
    <dbReference type="NCBI Taxonomy" id="1043627"/>
    <lineage>
        <taxon>Eukaryota</taxon>
        <taxon>Fungi</taxon>
        <taxon>Dikarya</taxon>
        <taxon>Ascomycota</taxon>
        <taxon>Pezizomycotina</taxon>
        <taxon>Sordariomycetes</taxon>
        <taxon>Hypocreomycetidae</taxon>
        <taxon>Hypocreales</taxon>
        <taxon>Ophiocordycipitaceae</taxon>
        <taxon>Hirsutella</taxon>
    </lineage>
</organism>
<gene>
    <name evidence="4" type="ORF">HIM_07959</name>
</gene>
<accession>A0A0F7ZMU3</accession>
<dbReference type="EMBL" id="KQ030544">
    <property type="protein sequence ID" value="KJZ72600.1"/>
    <property type="molecule type" value="Genomic_DNA"/>
</dbReference>
<evidence type="ECO:0000313" key="4">
    <source>
        <dbReference type="EMBL" id="KJZ72600.1"/>
    </source>
</evidence>
<evidence type="ECO:0000256" key="1">
    <source>
        <dbReference type="ARBA" id="ARBA00009009"/>
    </source>
</evidence>
<dbReference type="PANTHER" id="PTHR43283">
    <property type="entry name" value="BETA-LACTAMASE-RELATED"/>
    <property type="match status" value="1"/>
</dbReference>
<dbReference type="Proteomes" id="UP000054481">
    <property type="component" value="Unassembled WGS sequence"/>
</dbReference>
<keyword evidence="5" id="KW-1185">Reference proteome</keyword>